<feature type="transmembrane region" description="Helical" evidence="1">
    <location>
        <begin position="251"/>
        <end position="274"/>
    </location>
</feature>
<feature type="transmembrane region" description="Helical" evidence="1">
    <location>
        <begin position="77"/>
        <end position="95"/>
    </location>
</feature>
<gene>
    <name evidence="2" type="ORF">ENX07_01710</name>
</gene>
<dbReference type="AlphaFoldDB" id="A0A7C3YS49"/>
<feature type="transmembrane region" description="Helical" evidence="1">
    <location>
        <begin position="197"/>
        <end position="213"/>
    </location>
</feature>
<reference evidence="2" key="1">
    <citation type="journal article" date="2020" name="mSystems">
        <title>Genome- and Community-Level Interaction Insights into Carbon Utilization and Element Cycling Functions of Hydrothermarchaeota in Hydrothermal Sediment.</title>
        <authorList>
            <person name="Zhou Z."/>
            <person name="Liu Y."/>
            <person name="Xu W."/>
            <person name="Pan J."/>
            <person name="Luo Z.H."/>
            <person name="Li M."/>
        </authorList>
    </citation>
    <scope>NUCLEOTIDE SEQUENCE [LARGE SCALE GENOMIC DNA]</scope>
    <source>
        <strain evidence="2">SpSt-906</strain>
    </source>
</reference>
<keyword evidence="1" id="KW-0812">Transmembrane</keyword>
<evidence type="ECO:0008006" key="3">
    <source>
        <dbReference type="Google" id="ProtNLM"/>
    </source>
</evidence>
<feature type="transmembrane region" description="Helical" evidence="1">
    <location>
        <begin position="310"/>
        <end position="329"/>
    </location>
</feature>
<evidence type="ECO:0000256" key="1">
    <source>
        <dbReference type="SAM" id="Phobius"/>
    </source>
</evidence>
<evidence type="ECO:0000313" key="2">
    <source>
        <dbReference type="EMBL" id="HGE98774.1"/>
    </source>
</evidence>
<proteinExistence type="predicted"/>
<keyword evidence="1" id="KW-1133">Transmembrane helix</keyword>
<keyword evidence="1" id="KW-0472">Membrane</keyword>
<comment type="caution">
    <text evidence="2">The sequence shown here is derived from an EMBL/GenBank/DDBJ whole genome shotgun (WGS) entry which is preliminary data.</text>
</comment>
<name>A0A7C3YS49_UNCW3</name>
<dbReference type="EMBL" id="DTMQ01000011">
    <property type="protein sequence ID" value="HGE98774.1"/>
    <property type="molecule type" value="Genomic_DNA"/>
</dbReference>
<feature type="transmembrane region" description="Helical" evidence="1">
    <location>
        <begin position="51"/>
        <end position="70"/>
    </location>
</feature>
<feature type="transmembrane region" description="Helical" evidence="1">
    <location>
        <begin position="286"/>
        <end position="304"/>
    </location>
</feature>
<organism evidence="2">
    <name type="scientific">candidate division WOR-3 bacterium</name>
    <dbReference type="NCBI Taxonomy" id="2052148"/>
    <lineage>
        <taxon>Bacteria</taxon>
        <taxon>Bacteria division WOR-3</taxon>
    </lineage>
</organism>
<feature type="transmembrane region" description="Helical" evidence="1">
    <location>
        <begin position="161"/>
        <end position="185"/>
    </location>
</feature>
<feature type="transmembrane region" description="Helical" evidence="1">
    <location>
        <begin position="115"/>
        <end position="132"/>
    </location>
</feature>
<protein>
    <recommendedName>
        <fullName evidence="3">Glycosyltransferase RgtA/B/C/D-like domain-containing protein</fullName>
    </recommendedName>
</protein>
<feature type="transmembrane region" description="Helical" evidence="1">
    <location>
        <begin position="139"/>
        <end position="155"/>
    </location>
</feature>
<accession>A0A7C3YS49</accession>
<sequence length="487" mass="57823">MRKHLLLVLFIFSLFLILLVFFRVIDADELAFLTAARETLKGKVCYRDFFLPQMPFSFLFLIPFANWGITGFFLGRILNLGLGIIFGLLFFKYLFLRIEGSDLGEPKEEMIRSGFIFITLFYFANGLILAWVPVNKPHILVNLFNLLSLFFLYQEKYLLSGLFLGLAGETRAIFLLFLPFYLYYLYRFRNKRGMGRLLLGFLLSQSIGLYYFLSAPQNFFLDNIYYHLVRGEIKDGILSRLFSDEILFGRFFTLVKVFVLPQNFLLFILTVLAFYHYRKNPQLYHFEFFGLILGITTFTLYYLIVAPAHFQYFIQVLPFLLIFNLPFFLSRIPKKCVKFPFLLVTLFYLFGSAFTIYNYASGLHPFYQRYRIGLIKKLVDEIERNSIPEEEILVFYPNLPVLAKISNLSDYETCPDFSFAERFPTERRRILHLSSREEIREKIRQRIPRLVVGILGEEEKRFYQLEAVGYKKIKEIFDYEIYKREEE</sequence>
<feature type="transmembrane region" description="Helical" evidence="1">
    <location>
        <begin position="341"/>
        <end position="360"/>
    </location>
</feature>